<name>A0A7K9MXL9_OCETE</name>
<organism evidence="9 10">
    <name type="scientific">Oceanodroma tethys</name>
    <name type="common">Wedge-rumped storm-petrel</name>
    <name type="synonym">Hydrobates tethys</name>
    <dbReference type="NCBI Taxonomy" id="79633"/>
    <lineage>
        <taxon>Eukaryota</taxon>
        <taxon>Metazoa</taxon>
        <taxon>Chordata</taxon>
        <taxon>Craniata</taxon>
        <taxon>Vertebrata</taxon>
        <taxon>Euteleostomi</taxon>
        <taxon>Archelosauria</taxon>
        <taxon>Archosauria</taxon>
        <taxon>Dinosauria</taxon>
        <taxon>Saurischia</taxon>
        <taxon>Theropoda</taxon>
        <taxon>Coelurosauria</taxon>
        <taxon>Aves</taxon>
        <taxon>Neognathae</taxon>
        <taxon>Neoaves</taxon>
        <taxon>Aequornithes</taxon>
        <taxon>Procellariiformes</taxon>
        <taxon>Hydrobatidae</taxon>
        <taxon>Oceanodroma</taxon>
    </lineage>
</organism>
<comment type="subcellular location">
    <subcellularLocation>
        <location evidence="1">Cytoplasm</location>
        <location evidence="1">Cytoskeleton</location>
        <location evidence="1">Cilium basal body</location>
    </subcellularLocation>
</comment>
<reference evidence="9 10" key="1">
    <citation type="submission" date="2019-09" db="EMBL/GenBank/DDBJ databases">
        <title>Bird 10,000 Genomes (B10K) Project - Family phase.</title>
        <authorList>
            <person name="Zhang G."/>
        </authorList>
    </citation>
    <scope>NUCLEOTIDE SEQUENCE [LARGE SCALE GENOMIC DNA]</scope>
    <source>
        <strain evidence="9">B10K-DU-001-32</strain>
        <tissue evidence="9">Muscle</tissue>
    </source>
</reference>
<dbReference type="OrthoDB" id="184109at2759"/>
<feature type="non-terminal residue" evidence="9">
    <location>
        <position position="1"/>
    </location>
</feature>
<comment type="function">
    <text evidence="6">Component of the tectonic-like complex, a complex localized at the transition zone of primary cilia and acting as a barrier that prevents diffusion of transmembrane proteins between the cilia and plasma membranes.</text>
</comment>
<evidence type="ECO:0000256" key="3">
    <source>
        <dbReference type="ARBA" id="ARBA00022794"/>
    </source>
</evidence>
<evidence type="ECO:0000256" key="1">
    <source>
        <dbReference type="ARBA" id="ARBA00004120"/>
    </source>
</evidence>
<keyword evidence="2" id="KW-0963">Cytoplasm</keyword>
<evidence type="ECO:0000256" key="6">
    <source>
        <dbReference type="ARBA" id="ARBA00037672"/>
    </source>
</evidence>
<dbReference type="Proteomes" id="UP000527232">
    <property type="component" value="Unassembled WGS sequence"/>
</dbReference>
<keyword evidence="5" id="KW-0966">Cell projection</keyword>
<dbReference type="GO" id="GO:0060271">
    <property type="term" value="P:cilium assembly"/>
    <property type="evidence" value="ECO:0007669"/>
    <property type="project" value="TreeGrafter"/>
</dbReference>
<evidence type="ECO:0000256" key="2">
    <source>
        <dbReference type="ARBA" id="ARBA00022490"/>
    </source>
</evidence>
<comment type="similarity">
    <text evidence="7">Belongs to the B9D family.</text>
</comment>
<keyword evidence="4" id="KW-0206">Cytoskeleton</keyword>
<keyword evidence="3" id="KW-0970">Cilium biogenesis/degradation</keyword>
<evidence type="ECO:0000313" key="10">
    <source>
        <dbReference type="Proteomes" id="UP000527232"/>
    </source>
</evidence>
<evidence type="ECO:0000256" key="5">
    <source>
        <dbReference type="ARBA" id="ARBA00023273"/>
    </source>
</evidence>
<dbReference type="PANTHER" id="PTHR12968:SF2">
    <property type="entry name" value="B9 DOMAIN-CONTAINING PROTEIN 2"/>
    <property type="match status" value="1"/>
</dbReference>
<gene>
    <name evidence="9" type="primary">B9d2</name>
    <name evidence="9" type="ORF">HYDTET_R15289</name>
</gene>
<dbReference type="Pfam" id="PF07162">
    <property type="entry name" value="B9-C2"/>
    <property type="match status" value="1"/>
</dbReference>
<dbReference type="PANTHER" id="PTHR12968">
    <property type="entry name" value="B9 DOMAIN-CONTAINING"/>
    <property type="match status" value="1"/>
</dbReference>
<evidence type="ECO:0000313" key="9">
    <source>
        <dbReference type="EMBL" id="NXH79461.1"/>
    </source>
</evidence>
<dbReference type="InterPro" id="IPR010796">
    <property type="entry name" value="C2_B9-type_dom"/>
</dbReference>
<sequence>LGYGFCHVPATPGCHALACVTWRPRGTWWERLSRRLVGGGPQLRAPETAAAGAADRFRLRTEAAGTVHLQLGVLLRHFGRYGVES</sequence>
<proteinExistence type="inferred from homology"/>
<keyword evidence="10" id="KW-1185">Reference proteome</keyword>
<dbReference type="EMBL" id="VWZR01029845">
    <property type="protein sequence ID" value="NXH79461.1"/>
    <property type="molecule type" value="Genomic_DNA"/>
</dbReference>
<dbReference type="GO" id="GO:0036038">
    <property type="term" value="C:MKS complex"/>
    <property type="evidence" value="ECO:0007669"/>
    <property type="project" value="TreeGrafter"/>
</dbReference>
<evidence type="ECO:0000256" key="4">
    <source>
        <dbReference type="ARBA" id="ARBA00023212"/>
    </source>
</evidence>
<protein>
    <recommendedName>
        <fullName evidence="8">B9 domain-containing protein 2</fullName>
    </recommendedName>
</protein>
<comment type="caution">
    <text evidence="9">The sequence shown here is derived from an EMBL/GenBank/DDBJ whole genome shotgun (WGS) entry which is preliminary data.</text>
</comment>
<evidence type="ECO:0000256" key="8">
    <source>
        <dbReference type="ARBA" id="ARBA00039272"/>
    </source>
</evidence>
<evidence type="ECO:0000256" key="7">
    <source>
        <dbReference type="ARBA" id="ARBA00038411"/>
    </source>
</evidence>
<feature type="non-terminal residue" evidence="9">
    <location>
        <position position="85"/>
    </location>
</feature>
<dbReference type="PROSITE" id="PS51381">
    <property type="entry name" value="C2_B9"/>
    <property type="match status" value="1"/>
</dbReference>
<dbReference type="AlphaFoldDB" id="A0A7K9MXL9"/>
<accession>A0A7K9MXL9</accession>